<feature type="region of interest" description="Disordered" evidence="3">
    <location>
        <begin position="343"/>
        <end position="410"/>
    </location>
</feature>
<evidence type="ECO:0000313" key="5">
    <source>
        <dbReference type="EMBL" id="KAK6485030.1"/>
    </source>
</evidence>
<feature type="compositionally biased region" description="Basic and acidic residues" evidence="3">
    <location>
        <begin position="466"/>
        <end position="481"/>
    </location>
</feature>
<evidence type="ECO:0000256" key="3">
    <source>
        <dbReference type="SAM" id="MobiDB-lite"/>
    </source>
</evidence>
<dbReference type="SMART" id="SM01257">
    <property type="entry name" value="KRAP_IP3R_bind"/>
    <property type="match status" value="1"/>
</dbReference>
<gene>
    <name evidence="5" type="ORF">HHUSO_G12951</name>
</gene>
<dbReference type="Proteomes" id="UP001369086">
    <property type="component" value="Unassembled WGS sequence"/>
</dbReference>
<dbReference type="PANTHER" id="PTHR17469">
    <property type="entry name" value="SPERM SPECIFIC ANTIGEN 2-RELATED"/>
    <property type="match status" value="1"/>
</dbReference>
<feature type="region of interest" description="Disordered" evidence="3">
    <location>
        <begin position="456"/>
        <end position="484"/>
    </location>
</feature>
<proteinExistence type="predicted"/>
<dbReference type="Pfam" id="PF14722">
    <property type="entry name" value="KRAP_IP3R_bind"/>
    <property type="match status" value="1"/>
</dbReference>
<feature type="region of interest" description="Disordered" evidence="3">
    <location>
        <begin position="79"/>
        <end position="113"/>
    </location>
</feature>
<feature type="region of interest" description="Disordered" evidence="3">
    <location>
        <begin position="1086"/>
        <end position="1132"/>
    </location>
</feature>
<keyword evidence="1 2" id="KW-0175">Coiled coil</keyword>
<organism evidence="5 6">
    <name type="scientific">Huso huso</name>
    <name type="common">Beluga</name>
    <name type="synonym">Acipenser huso</name>
    <dbReference type="NCBI Taxonomy" id="61971"/>
    <lineage>
        <taxon>Eukaryota</taxon>
        <taxon>Metazoa</taxon>
        <taxon>Chordata</taxon>
        <taxon>Craniata</taxon>
        <taxon>Vertebrata</taxon>
        <taxon>Euteleostomi</taxon>
        <taxon>Actinopterygii</taxon>
        <taxon>Chondrostei</taxon>
        <taxon>Acipenseriformes</taxon>
        <taxon>Acipenseridae</taxon>
        <taxon>Huso</taxon>
    </lineage>
</organism>
<dbReference type="PANTHER" id="PTHR17469:SF11">
    <property type="entry name" value="PROTEIN ITPRID2"/>
    <property type="match status" value="1"/>
</dbReference>
<evidence type="ECO:0000256" key="1">
    <source>
        <dbReference type="ARBA" id="ARBA00023054"/>
    </source>
</evidence>
<feature type="compositionally biased region" description="Polar residues" evidence="3">
    <location>
        <begin position="356"/>
        <end position="369"/>
    </location>
</feature>
<evidence type="ECO:0000259" key="4">
    <source>
        <dbReference type="SMART" id="SM01257"/>
    </source>
</evidence>
<evidence type="ECO:0000256" key="2">
    <source>
        <dbReference type="SAM" id="Coils"/>
    </source>
</evidence>
<accession>A0ABR0ZJP6</accession>
<reference evidence="5 6" key="1">
    <citation type="submission" date="2021-05" db="EMBL/GenBank/DDBJ databases">
        <authorList>
            <person name="Zahm M."/>
            <person name="Klopp C."/>
            <person name="Cabau C."/>
            <person name="Kuhl H."/>
            <person name="Suciu R."/>
            <person name="Ciorpac M."/>
            <person name="Holostenco D."/>
            <person name="Gessner J."/>
            <person name="Wuertz S."/>
            <person name="Hohne C."/>
            <person name="Stock M."/>
            <person name="Gislard M."/>
            <person name="Lluch J."/>
            <person name="Milhes M."/>
            <person name="Lampietro C."/>
            <person name="Lopez Roques C."/>
            <person name="Donnadieu C."/>
            <person name="Du K."/>
            <person name="Schartl M."/>
            <person name="Guiguen Y."/>
        </authorList>
    </citation>
    <scope>NUCLEOTIDE SEQUENCE [LARGE SCALE GENOMIC DNA]</scope>
    <source>
        <strain evidence="5">Hh-F2</strain>
        <tissue evidence="5">Blood</tissue>
    </source>
</reference>
<feature type="compositionally biased region" description="Basic and acidic residues" evidence="3">
    <location>
        <begin position="383"/>
        <end position="410"/>
    </location>
</feature>
<dbReference type="EMBL" id="JAHFZB010000010">
    <property type="protein sequence ID" value="KAK6485030.1"/>
    <property type="molecule type" value="Genomic_DNA"/>
</dbReference>
<feature type="compositionally biased region" description="Low complexity" evidence="3">
    <location>
        <begin position="1095"/>
        <end position="1108"/>
    </location>
</feature>
<feature type="compositionally biased region" description="Polar residues" evidence="3">
    <location>
        <begin position="1118"/>
        <end position="1132"/>
    </location>
</feature>
<dbReference type="InterPro" id="IPR029325">
    <property type="entry name" value="ITPR-bd"/>
</dbReference>
<dbReference type="InterPro" id="IPR043444">
    <property type="entry name" value="TESPA1-like"/>
</dbReference>
<feature type="compositionally biased region" description="Basic and acidic residues" evidence="3">
    <location>
        <begin position="95"/>
        <end position="107"/>
    </location>
</feature>
<dbReference type="Pfam" id="PF14723">
    <property type="entry name" value="SSFA2_C"/>
    <property type="match status" value="1"/>
</dbReference>
<feature type="region of interest" description="Disordered" evidence="3">
    <location>
        <begin position="625"/>
        <end position="648"/>
    </location>
</feature>
<feature type="domain" description="ITPR-interacting" evidence="4">
    <location>
        <begin position="186"/>
        <end position="347"/>
    </location>
</feature>
<protein>
    <submittedName>
        <fullName evidence="5">Protein ITPRID2-like isoform X1</fullName>
    </submittedName>
</protein>
<keyword evidence="6" id="KW-1185">Reference proteome</keyword>
<comment type="caution">
    <text evidence="5">The sequence shown here is derived from an EMBL/GenBank/DDBJ whole genome shotgun (WGS) entry which is preliminary data.</text>
</comment>
<feature type="coiled-coil region" evidence="2">
    <location>
        <begin position="988"/>
        <end position="1026"/>
    </location>
</feature>
<evidence type="ECO:0000313" key="6">
    <source>
        <dbReference type="Proteomes" id="UP001369086"/>
    </source>
</evidence>
<sequence length="1234" mass="135606">MTAACASGYLAAALTTQSFPACPQCRCIGKSHSSHPEASDGSLNLCSSETAAVTMEDSVADSHSHPWKVATEKRKAWARSRDSWQTSESVDVATEEQHSPGSREEKLPVSVDSGGIPNENIAIWLKDCRTPLGASLDDQNNSALKGIIKNGGSFEDDLSLGAEANHLRPTSNETGFGMLAKDKRNRFHQKGRSMNSTGSGKSSTTLSSVSELLDLYEEDPEEILYNLGFGTEEPDIASKIPSRFFNSTSGASGIDIKVYLDAQIQRMEVENPNYALTSRFRQIEVLTTVANAFSSLYSQVSGLPLQKIGNGATLPSENEGKDVPPFKRSSSALNAASKLKKTISRRSLHGAPQPGTEVNSSTAPASTGKENAVLGTEANTGMAEERNEQKLQKPLKKKDSPSLETVKEEAPVGLCSTSENGYLEFNKVSWIEGHGKVGLSDESSFTDSSLLNKDLNASTDGDLETNYEHKPAVTSTPDKEPSSQFQNPLLAHVFSLQKDSFEMEEIQSNEGEATSGTRTTNSRTEQLLRAVSQHSDSSGFAEDPSVDCASNTHLQVQESYDSCDSETTVTSNAEDIRTPLAVDQPVFWKLQGNEDVLKPSTEDAASLSLSSLDKDGLNITDAKAVSVDETPSLEGPNIRETESASEDEIPPYVLHQIPKAVSHPTEGQDITAGEQDLPSTSDKVRFALYRAQLKACNVSDGAACMKVKARDLLQEKRELDLRRQSFLSSRRYPLIRSRSLPTSLLSPIRVVSSVKVRLSPGSETQCSPPSFTYKYTPEEDESIAEEEEQSTCTSTLFISPASQKKEPDRSASGFESGLDGGCNRIHSYPMHMPLHMSQSACSLHSINSSCYDRPLSEHMRTRSTSSVPNLPPYGSQEFPYSYSCPYPPRPVMYPTRPLHPPSTIEMQLRRVLHEIRNTVQNLAQNPALRGNESPASMYSSQRSVLPLYENTFQELQIMRKSLNVFGTQMMDLELSMMRQQIEVYPHLTEEERQEADQLQSLRTAVRQELQELELQLEDRLLTLEGQIRSSHHASLYRPQMTFGMQGSRSMDCLSCSSPVNVIEPVTELLREQLHLKSELGYEDPAGDYCSSATPSLASEASSGASSPSRKNRNPSFPPRQTQKPHAPDWSSQKMECYRASVSLTPSAPVRPGMENHVHEDEESVVENLRVELAAAASLSAEKTRRHMSDSPELQQVLKEIKETLAEEIRREIVNELVAAVSSPSRSPVIKREMS</sequence>
<dbReference type="InterPro" id="IPR029326">
    <property type="entry name" value="SSFA2_C"/>
</dbReference>
<name>A0ABR0ZJP6_HUSHU</name>